<accession>A0ABN8X9C2</accession>
<dbReference type="Pfam" id="PF06804">
    <property type="entry name" value="Lipoprotein_18"/>
    <property type="match status" value="1"/>
</dbReference>
<organism evidence="2 3">
    <name type="scientific">Methylocaldum szegediense</name>
    <dbReference type="NCBI Taxonomy" id="73780"/>
    <lineage>
        <taxon>Bacteria</taxon>
        <taxon>Pseudomonadati</taxon>
        <taxon>Pseudomonadota</taxon>
        <taxon>Gammaproteobacteria</taxon>
        <taxon>Methylococcales</taxon>
        <taxon>Methylococcaceae</taxon>
        <taxon>Methylocaldum</taxon>
    </lineage>
</organism>
<sequence>MNLFARRAAILASSVLVLNGCSFISGLFPDKQKQYKYSTEIPPLEIPPDLDASTIEGVDSRSSAVGRSVESDRYSASASEGDKSEERPNVSATLAQNTGDIPMIELEGSYAEAWNDVGKALGRLRLEVSDQNRSEGVYCVYFSGEDKPYEDRGLLGDLGSFFSGSEAHAKEYRVQLEDRQGVTVIYVLDQEGKPQSDGPGFELLKRLHQTLQSLGAPQEAEKE</sequence>
<feature type="region of interest" description="Disordered" evidence="1">
    <location>
        <begin position="59"/>
        <end position="95"/>
    </location>
</feature>
<keyword evidence="3" id="KW-1185">Reference proteome</keyword>
<dbReference type="Proteomes" id="UP001162030">
    <property type="component" value="Chromosome"/>
</dbReference>
<dbReference type="InterPro" id="IPR042268">
    <property type="entry name" value="BamC_C"/>
</dbReference>
<dbReference type="Gene3D" id="3.30.310.170">
    <property type="entry name" value="Outer membrane protein assembly factor BamC"/>
    <property type="match status" value="1"/>
</dbReference>
<reference evidence="2 3" key="1">
    <citation type="submission" date="2023-03" db="EMBL/GenBank/DDBJ databases">
        <authorList>
            <person name="Pearce D."/>
        </authorList>
    </citation>
    <scope>NUCLEOTIDE SEQUENCE [LARGE SCALE GENOMIC DNA]</scope>
    <source>
        <strain evidence="2">Msz</strain>
    </source>
</reference>
<evidence type="ECO:0000256" key="1">
    <source>
        <dbReference type="SAM" id="MobiDB-lite"/>
    </source>
</evidence>
<gene>
    <name evidence="2" type="ORF">MSZNOR_4563</name>
</gene>
<dbReference type="EMBL" id="OX458333">
    <property type="protein sequence ID" value="CAI8956286.1"/>
    <property type="molecule type" value="Genomic_DNA"/>
</dbReference>
<dbReference type="RefSeq" id="WP_317963525.1">
    <property type="nucleotide sequence ID" value="NZ_OX458333.1"/>
</dbReference>
<protein>
    <submittedName>
        <fullName evidence="2">Outer membrane protein assembly factor BamC</fullName>
    </submittedName>
</protein>
<dbReference type="InterPro" id="IPR010653">
    <property type="entry name" value="NlpB/DapX"/>
</dbReference>
<name>A0ABN8X9C2_9GAMM</name>
<proteinExistence type="predicted"/>
<evidence type="ECO:0000313" key="2">
    <source>
        <dbReference type="EMBL" id="CAI8956286.1"/>
    </source>
</evidence>
<evidence type="ECO:0000313" key="3">
    <source>
        <dbReference type="Proteomes" id="UP001162030"/>
    </source>
</evidence>